<dbReference type="AlphaFoldDB" id="X1MPS0"/>
<dbReference type="SUPFAM" id="SSF55811">
    <property type="entry name" value="Nudix"/>
    <property type="match status" value="1"/>
</dbReference>
<evidence type="ECO:0000313" key="1">
    <source>
        <dbReference type="EMBL" id="GAI08379.1"/>
    </source>
</evidence>
<dbReference type="InterPro" id="IPR015797">
    <property type="entry name" value="NUDIX_hydrolase-like_dom_sf"/>
</dbReference>
<organism evidence="1">
    <name type="scientific">marine sediment metagenome</name>
    <dbReference type="NCBI Taxonomy" id="412755"/>
    <lineage>
        <taxon>unclassified sequences</taxon>
        <taxon>metagenomes</taxon>
        <taxon>ecological metagenomes</taxon>
    </lineage>
</organism>
<name>X1MPS0_9ZZZZ</name>
<reference evidence="1" key="1">
    <citation type="journal article" date="2014" name="Front. Microbiol.">
        <title>High frequency of phylogenetically diverse reductive dehalogenase-homologous genes in deep subseafloor sedimentary metagenomes.</title>
        <authorList>
            <person name="Kawai M."/>
            <person name="Futagami T."/>
            <person name="Toyoda A."/>
            <person name="Takaki Y."/>
            <person name="Nishi S."/>
            <person name="Hori S."/>
            <person name="Arai W."/>
            <person name="Tsubouchi T."/>
            <person name="Morono Y."/>
            <person name="Uchiyama I."/>
            <person name="Ito T."/>
            <person name="Fujiyama A."/>
            <person name="Inagaki F."/>
            <person name="Takami H."/>
        </authorList>
    </citation>
    <scope>NUCLEOTIDE SEQUENCE</scope>
    <source>
        <strain evidence="1">Expedition CK06-06</strain>
    </source>
</reference>
<accession>X1MPS0</accession>
<dbReference type="Gene3D" id="3.90.79.10">
    <property type="entry name" value="Nucleoside Triphosphate Pyrophosphohydrolase"/>
    <property type="match status" value="1"/>
</dbReference>
<dbReference type="EMBL" id="BARV01007466">
    <property type="protein sequence ID" value="GAI08379.1"/>
    <property type="molecule type" value="Genomic_DNA"/>
</dbReference>
<comment type="caution">
    <text evidence="1">The sequence shown here is derived from an EMBL/GenBank/DDBJ whole genome shotgun (WGS) entry which is preliminary data.</text>
</comment>
<feature type="non-terminal residue" evidence="1">
    <location>
        <position position="1"/>
    </location>
</feature>
<evidence type="ECO:0008006" key="2">
    <source>
        <dbReference type="Google" id="ProtNLM"/>
    </source>
</evidence>
<protein>
    <recommendedName>
        <fullName evidence="2">Nudix hydrolase domain-containing protein</fullName>
    </recommendedName>
</protein>
<proteinExistence type="predicted"/>
<gene>
    <name evidence="1" type="ORF">S06H3_15198</name>
</gene>
<sequence length="61" mass="7009">GEILLLRRSERVGSYRGRWAGVSGYIEKTPDEQAMVEIEEETSLRGETTSLINKKEVLLWQ</sequence>